<evidence type="ECO:0000256" key="4">
    <source>
        <dbReference type="RuleBase" id="RU363097"/>
    </source>
</evidence>
<dbReference type="InterPro" id="IPR026055">
    <property type="entry name" value="FAR"/>
</dbReference>
<keyword evidence="4" id="KW-0521">NADP</keyword>
<dbReference type="InterPro" id="IPR033640">
    <property type="entry name" value="FAR_C"/>
</dbReference>
<sequence length="484" mass="56056">MDFLENKSIFVIGAIAFLGKIMVEKILRTQPNVKKLYLLLRSVDEITATKRFYDEVVEKELFRVLKEKWGENLNTLILEKICLVPGDISCPNMGLKDSKLLEEMKNEVEIIVNLAANTNFDERYDIAFGTNTLGVKHVINFAKQCSKLEIIVHVSTGFVSNEREGLILETPCKLEESVDGTSKLDVEIEGKIIEETLKEFTNREEIITTLAMKHLGQKRAKIYGYPNTYALTKAMGEMVINDQKGNLPLVIVRPTIVTSTYKEPFPGWIEGLRTIDGFIVGYGKGKLTRFPCDINSVLDLIPADMVINSIMMVIVAHKFQESSETIIYHIGSSMRNCMRRIDFHRYIFQYFNEKPWINEDGNAIKIKNLTFFHNMASFNRYMTTHHLVFLKGLEFVNKAFCYAFQDMYDKFQRKFSWVMRQVELYESFLFFTAKFDDTNLEKLRIIARDNGINPNTLLLDPKDINWEDYFHNIHIPGLIKHVIK</sequence>
<dbReference type="Proteomes" id="UP001642487">
    <property type="component" value="Chromosome 2"/>
</dbReference>
<organism evidence="7 8">
    <name type="scientific">Citrullus colocynthis</name>
    <name type="common">colocynth</name>
    <dbReference type="NCBI Taxonomy" id="252529"/>
    <lineage>
        <taxon>Eukaryota</taxon>
        <taxon>Viridiplantae</taxon>
        <taxon>Streptophyta</taxon>
        <taxon>Embryophyta</taxon>
        <taxon>Tracheophyta</taxon>
        <taxon>Spermatophyta</taxon>
        <taxon>Magnoliopsida</taxon>
        <taxon>eudicotyledons</taxon>
        <taxon>Gunneridae</taxon>
        <taxon>Pentapetalae</taxon>
        <taxon>rosids</taxon>
        <taxon>fabids</taxon>
        <taxon>Cucurbitales</taxon>
        <taxon>Cucurbitaceae</taxon>
        <taxon>Benincaseae</taxon>
        <taxon>Citrullus</taxon>
    </lineage>
</organism>
<keyword evidence="8" id="KW-1185">Reference proteome</keyword>
<dbReference type="Gene3D" id="3.40.50.720">
    <property type="entry name" value="NAD(P)-binding Rossmann-like Domain"/>
    <property type="match status" value="1"/>
</dbReference>
<feature type="domain" description="Thioester reductase (TE)" evidence="6">
    <location>
        <begin position="13"/>
        <end position="310"/>
    </location>
</feature>
<dbReference type="InterPro" id="IPR013120">
    <property type="entry name" value="FAR_NAD-bd"/>
</dbReference>
<evidence type="ECO:0000313" key="8">
    <source>
        <dbReference type="Proteomes" id="UP001642487"/>
    </source>
</evidence>
<evidence type="ECO:0000256" key="3">
    <source>
        <dbReference type="ARBA" id="ARBA00023098"/>
    </source>
</evidence>
<dbReference type="CDD" id="cd05236">
    <property type="entry name" value="FAR-N_SDR_e"/>
    <property type="match status" value="1"/>
</dbReference>
<gene>
    <name evidence="7" type="ORF">CITCOLO1_LOCUS6059</name>
</gene>
<comment type="catalytic activity">
    <reaction evidence="4">
        <text>a long-chain fatty acyl-CoA + 2 NADPH + 2 H(+) = a long-chain primary fatty alcohol + 2 NADP(+) + CoA</text>
        <dbReference type="Rhea" id="RHEA:52716"/>
        <dbReference type="ChEBI" id="CHEBI:15378"/>
        <dbReference type="ChEBI" id="CHEBI:57287"/>
        <dbReference type="ChEBI" id="CHEBI:57783"/>
        <dbReference type="ChEBI" id="CHEBI:58349"/>
        <dbReference type="ChEBI" id="CHEBI:77396"/>
        <dbReference type="ChEBI" id="CHEBI:83139"/>
        <dbReference type="EC" id="1.2.1.84"/>
    </reaction>
</comment>
<dbReference type="SUPFAM" id="SSF51735">
    <property type="entry name" value="NAD(P)-binding Rossmann-fold domains"/>
    <property type="match status" value="1"/>
</dbReference>
<dbReference type="PANTHER" id="PTHR11011:SF99">
    <property type="entry name" value="FATTY ACYL-COA REDUCTASE 3"/>
    <property type="match status" value="1"/>
</dbReference>
<dbReference type="EMBL" id="OZ021736">
    <property type="protein sequence ID" value="CAK9314312.1"/>
    <property type="molecule type" value="Genomic_DNA"/>
</dbReference>
<dbReference type="PANTHER" id="PTHR11011">
    <property type="entry name" value="MALE STERILITY PROTEIN 2-RELATED"/>
    <property type="match status" value="1"/>
</dbReference>
<feature type="domain" description="Fatty acyl-CoA reductase C-terminal" evidence="5">
    <location>
        <begin position="386"/>
        <end position="484"/>
    </location>
</feature>
<dbReference type="Pfam" id="PF03015">
    <property type="entry name" value="Sterile"/>
    <property type="match status" value="1"/>
</dbReference>
<dbReference type="EC" id="1.2.1.84" evidence="4"/>
<keyword evidence="4" id="KW-0560">Oxidoreductase</keyword>
<evidence type="ECO:0000259" key="5">
    <source>
        <dbReference type="Pfam" id="PF03015"/>
    </source>
</evidence>
<evidence type="ECO:0000256" key="1">
    <source>
        <dbReference type="ARBA" id="ARBA00005928"/>
    </source>
</evidence>
<evidence type="ECO:0000256" key="2">
    <source>
        <dbReference type="ARBA" id="ARBA00022516"/>
    </source>
</evidence>
<reference evidence="7 8" key="1">
    <citation type="submission" date="2024-03" db="EMBL/GenBank/DDBJ databases">
        <authorList>
            <person name="Gkanogiannis A."/>
            <person name="Becerra Lopez-Lavalle L."/>
        </authorList>
    </citation>
    <scope>NUCLEOTIDE SEQUENCE [LARGE SCALE GENOMIC DNA]</scope>
</reference>
<proteinExistence type="inferred from homology"/>
<name>A0ABP0Y1K3_9ROSI</name>
<comment type="similarity">
    <text evidence="1 4">Belongs to the fatty acyl-CoA reductase family.</text>
</comment>
<protein>
    <recommendedName>
        <fullName evidence="4">Fatty acyl-CoA reductase</fullName>
        <ecNumber evidence="4">1.2.1.84</ecNumber>
    </recommendedName>
</protein>
<evidence type="ECO:0000259" key="6">
    <source>
        <dbReference type="Pfam" id="PF07993"/>
    </source>
</evidence>
<evidence type="ECO:0000313" key="7">
    <source>
        <dbReference type="EMBL" id="CAK9314312.1"/>
    </source>
</evidence>
<comment type="function">
    <text evidence="4">Catalyzes the reduction of fatty acyl-CoA to fatty alcohols.</text>
</comment>
<dbReference type="InterPro" id="IPR036291">
    <property type="entry name" value="NAD(P)-bd_dom_sf"/>
</dbReference>
<keyword evidence="3 4" id="KW-0443">Lipid metabolism</keyword>
<keyword evidence="2 4" id="KW-0444">Lipid biosynthesis</keyword>
<accession>A0ABP0Y1K3</accession>
<dbReference type="Pfam" id="PF07993">
    <property type="entry name" value="NAD_binding_4"/>
    <property type="match status" value="1"/>
</dbReference>